<protein>
    <submittedName>
        <fullName evidence="1">TPR repeat, SEL1 subfamily protein</fullName>
    </submittedName>
</protein>
<evidence type="ECO:0000313" key="2">
    <source>
        <dbReference type="Proteomes" id="UP000024001"/>
    </source>
</evidence>
<comment type="caution">
    <text evidence="1">The sequence shown here is derived from an EMBL/GenBank/DDBJ whole genome shotgun (WGS) entry which is preliminary data.</text>
</comment>
<proteinExistence type="predicted"/>
<accession>A0A031FNV9</accession>
<reference evidence="1 2" key="1">
    <citation type="submission" date="2014-03" db="EMBL/GenBank/DDBJ databases">
        <title>Draft Genome Sequences of 13 Willow Endophytes.</title>
        <authorList>
            <person name="Gan H.Y."/>
            <person name="Gan H.M."/>
            <person name="Savka M.A."/>
            <person name="Hudson A.O."/>
        </authorList>
    </citation>
    <scope>NUCLEOTIDE SEQUENCE [LARGE SCALE GENOMIC DNA]</scope>
    <source>
        <strain evidence="1 2">RIT293</strain>
    </source>
</reference>
<dbReference type="Pfam" id="PF20242">
    <property type="entry name" value="Emfourin"/>
    <property type="match status" value="1"/>
</dbReference>
<organism evidence="1 2">
    <name type="scientific">Microbacterium oleivorans</name>
    <dbReference type="NCBI Taxonomy" id="273677"/>
    <lineage>
        <taxon>Bacteria</taxon>
        <taxon>Bacillati</taxon>
        <taxon>Actinomycetota</taxon>
        <taxon>Actinomycetes</taxon>
        <taxon>Micrococcales</taxon>
        <taxon>Microbacteriaceae</taxon>
        <taxon>Microbacterium</taxon>
    </lineage>
</organism>
<evidence type="ECO:0000313" key="1">
    <source>
        <dbReference type="EMBL" id="EZP25987.1"/>
    </source>
</evidence>
<dbReference type="AlphaFoldDB" id="A0A031FNV9"/>
<dbReference type="eggNOG" id="ENOG5033DZG">
    <property type="taxonomic scope" value="Bacteria"/>
</dbReference>
<dbReference type="InterPro" id="IPR049457">
    <property type="entry name" value="Emfourin"/>
</dbReference>
<gene>
    <name evidence="1" type="ORF">BW34_02319</name>
</gene>
<sequence length="110" mass="11630">MPQPVDPLTITVVRTGGFAGLRRAWRVEVAEPEVDMWTPLLDACPWEEPAASAAGADRFSWDVAAVHGPNGRHARLGDGDAAGPWRELIDRVQADGAAVAPDDLSESGCG</sequence>
<dbReference type="EMBL" id="JFYO01000007">
    <property type="protein sequence ID" value="EZP25987.1"/>
    <property type="molecule type" value="Genomic_DNA"/>
</dbReference>
<name>A0A031FNV9_9MICO</name>
<dbReference type="RefSeq" id="WP_036312616.1">
    <property type="nucleotide sequence ID" value="NZ_JFYO01000007.1"/>
</dbReference>
<dbReference type="Proteomes" id="UP000024001">
    <property type="component" value="Unassembled WGS sequence"/>
</dbReference>
<keyword evidence="2" id="KW-1185">Reference proteome</keyword>
<dbReference type="PATRIC" id="fig|273677.3.peg.2299"/>
<dbReference type="OrthoDB" id="4947318at2"/>